<feature type="signal peptide" evidence="1">
    <location>
        <begin position="1"/>
        <end position="25"/>
    </location>
</feature>
<comment type="caution">
    <text evidence="2">The sequence shown here is derived from an EMBL/GenBank/DDBJ whole genome shotgun (WGS) entry which is preliminary data.</text>
</comment>
<dbReference type="EMBL" id="DTGT01000325">
    <property type="protein sequence ID" value="HGH61636.1"/>
    <property type="molecule type" value="Genomic_DNA"/>
</dbReference>
<accession>A0A7C4EXN7</accession>
<protein>
    <submittedName>
        <fullName evidence="2">Uncharacterized protein</fullName>
    </submittedName>
</protein>
<feature type="chain" id="PRO_5027884867" evidence="1">
    <location>
        <begin position="26"/>
        <end position="255"/>
    </location>
</feature>
<gene>
    <name evidence="2" type="ORF">ENV54_10100</name>
</gene>
<name>A0A7C4EXN7_9BACT</name>
<dbReference type="AlphaFoldDB" id="A0A7C4EXN7"/>
<reference evidence="2" key="1">
    <citation type="journal article" date="2020" name="mSystems">
        <title>Genome- and Community-Level Interaction Insights into Carbon Utilization and Element Cycling Functions of Hydrothermarchaeota in Hydrothermal Sediment.</title>
        <authorList>
            <person name="Zhou Z."/>
            <person name="Liu Y."/>
            <person name="Xu W."/>
            <person name="Pan J."/>
            <person name="Luo Z.H."/>
            <person name="Li M."/>
        </authorList>
    </citation>
    <scope>NUCLEOTIDE SEQUENCE [LARGE SCALE GENOMIC DNA]</scope>
    <source>
        <strain evidence="2">SpSt-769</strain>
    </source>
</reference>
<organism evidence="2">
    <name type="scientific">Desulfomonile tiedjei</name>
    <dbReference type="NCBI Taxonomy" id="2358"/>
    <lineage>
        <taxon>Bacteria</taxon>
        <taxon>Pseudomonadati</taxon>
        <taxon>Thermodesulfobacteriota</taxon>
        <taxon>Desulfomonilia</taxon>
        <taxon>Desulfomonilales</taxon>
        <taxon>Desulfomonilaceae</taxon>
        <taxon>Desulfomonile</taxon>
    </lineage>
</organism>
<proteinExistence type="predicted"/>
<keyword evidence="1" id="KW-0732">Signal</keyword>
<sequence length="255" mass="28352">MVRSIKIFVSCIGIIMLLAPLPGFAQSNAQQPSLAHFDEDVAVARRLIRQYCAIVQEMAPSASIDAEKQKKAVGFLKEGIDKWAQVQKKYSNNPPSVYARDPQFKARLQDMTNALEDMLRALEAGQARRSLLACGFGCGLCVNMHEENGLNYALDKLFHLRKTAKTAQALLKTGHWDELKAIMPQFLQQRDAVFLAPLPWPDGDKRNTQYQEALKNLSETCDALALSINQNDRVKAAELLSGIVPIINKPYGLAL</sequence>
<evidence type="ECO:0000313" key="2">
    <source>
        <dbReference type="EMBL" id="HGH61636.1"/>
    </source>
</evidence>
<evidence type="ECO:0000256" key="1">
    <source>
        <dbReference type="SAM" id="SignalP"/>
    </source>
</evidence>